<accession>A0A0F9RJB9</accession>
<reference evidence="1" key="1">
    <citation type="journal article" date="2015" name="Nature">
        <title>Complex archaea that bridge the gap between prokaryotes and eukaryotes.</title>
        <authorList>
            <person name="Spang A."/>
            <person name="Saw J.H."/>
            <person name="Jorgensen S.L."/>
            <person name="Zaremba-Niedzwiedzka K."/>
            <person name="Martijn J."/>
            <person name="Lind A.E."/>
            <person name="van Eijk R."/>
            <person name="Schleper C."/>
            <person name="Guy L."/>
            <person name="Ettema T.J."/>
        </authorList>
    </citation>
    <scope>NUCLEOTIDE SEQUENCE</scope>
</reference>
<comment type="caution">
    <text evidence="1">The sequence shown here is derived from an EMBL/GenBank/DDBJ whole genome shotgun (WGS) entry which is preliminary data.</text>
</comment>
<protein>
    <submittedName>
        <fullName evidence="1">Uncharacterized protein</fullName>
    </submittedName>
</protein>
<sequence>MAKISWDKVKRLREELNSAQIVESDTTITLTTKQMFNQYVNMTAAGGVSLPGVTGANGWNIIVYTTSGATIYVDPDANDKFVLDGTTLSDGERIKSRGSLENKVQLLNDSADGWSVWSGATPLWIAD</sequence>
<evidence type="ECO:0000313" key="1">
    <source>
        <dbReference type="EMBL" id="KKN56610.1"/>
    </source>
</evidence>
<name>A0A0F9RJB9_9ZZZZ</name>
<dbReference type="EMBL" id="LAZR01000836">
    <property type="protein sequence ID" value="KKN56610.1"/>
    <property type="molecule type" value="Genomic_DNA"/>
</dbReference>
<organism evidence="1">
    <name type="scientific">marine sediment metagenome</name>
    <dbReference type="NCBI Taxonomy" id="412755"/>
    <lineage>
        <taxon>unclassified sequences</taxon>
        <taxon>metagenomes</taxon>
        <taxon>ecological metagenomes</taxon>
    </lineage>
</organism>
<proteinExistence type="predicted"/>
<dbReference type="AlphaFoldDB" id="A0A0F9RJB9"/>
<gene>
    <name evidence="1" type="ORF">LCGC14_0570220</name>
</gene>